<name>A0A8B6G412_MYTGA</name>
<protein>
    <recommendedName>
        <fullName evidence="1">Death domain-containing protein</fullName>
    </recommendedName>
</protein>
<sequence length="742" mass="86638">MDNDFLDDKWKQWKQTLENDLKTHKSPYLKDEMYRFKHSSRNDLNKNIGNKETTIAFIQKMSFNDNEIEELEMSATISVEKTTTTEEIRKDKKINPHHVVSKEHTPESPVPSKTLNVLQEEELRKSIFDEIRRGEYNVEIAPSDLVDFGGQKAFDMTHQLFIMQEGTVLLLFDGSKDLDEPLPEYPGKNITSADILMHWVNSVTTYCTDDSGLQRIQFVATHSDRYKGNFEKRRKELVMQLTTRFKKHEIGSHLLFDNLIFIDARNKDDKEIDRLKDQLVQLAFSQSSWGKKMPLIWVPLEKQIVDLKLRGTSILRMEEIEKLNRLNEDLMMDDEKLKFFLRTQHAIGKLIFFDQDELADFVIIEPSVLVNALRSFVTDEMFFPSENYHILKILQQDGMLKTTDLMKLWNQDEFQYIFQNQEYKDFLVKILLHLDVLVKPKIDYRDVNFLPEYYIVPCMIQTRLDNDYIEKYLNTNKSICMAYVLKVQMVPPCILFRLIASAVGIWPLKVYQGRKMIFQDIATFVFDETNEFSIIMQGGKIVVYFTNSNSIKEIQSPKVASVQECLTIAIISITEFYQLHSRSIDDLDNTRFDNLFELKHGAACKIPCFVNREEELQFPKAGLWKCQHGQIHEVDYLWYWDSKKAMADISPTVLTKKPPADLLRKVSFAVGIDGAKLGLNLGIESSVIEKMVIGNRYNIFEKTQKILDYWEMLCYSVTVKHLVDALNNVGGRGLETIVEYYR</sequence>
<dbReference type="EMBL" id="UYJE01007821">
    <property type="protein sequence ID" value="VDI58280.1"/>
    <property type="molecule type" value="Genomic_DNA"/>
</dbReference>
<dbReference type="InterPro" id="IPR000488">
    <property type="entry name" value="Death_dom"/>
</dbReference>
<accession>A0A8B6G412</accession>
<evidence type="ECO:0000259" key="1">
    <source>
        <dbReference type="PROSITE" id="PS50017"/>
    </source>
</evidence>
<feature type="domain" description="Death" evidence="1">
    <location>
        <begin position="659"/>
        <end position="730"/>
    </location>
</feature>
<dbReference type="OrthoDB" id="5962960at2759"/>
<proteinExistence type="predicted"/>
<dbReference type="Proteomes" id="UP000596742">
    <property type="component" value="Unassembled WGS sequence"/>
</dbReference>
<dbReference type="Gene3D" id="3.40.50.300">
    <property type="entry name" value="P-loop containing nucleotide triphosphate hydrolases"/>
    <property type="match status" value="1"/>
</dbReference>
<reference evidence="2" key="1">
    <citation type="submission" date="2018-11" db="EMBL/GenBank/DDBJ databases">
        <authorList>
            <person name="Alioto T."/>
            <person name="Alioto T."/>
        </authorList>
    </citation>
    <scope>NUCLEOTIDE SEQUENCE</scope>
</reference>
<gene>
    <name evidence="2" type="ORF">MGAL_10B024426</name>
</gene>
<comment type="caution">
    <text evidence="2">The sequence shown here is derived from an EMBL/GenBank/DDBJ whole genome shotgun (WGS) entry which is preliminary data.</text>
</comment>
<dbReference type="InterPro" id="IPR011029">
    <property type="entry name" value="DEATH-like_dom_sf"/>
</dbReference>
<keyword evidence="3" id="KW-1185">Reference proteome</keyword>
<dbReference type="Gene3D" id="1.10.533.10">
    <property type="entry name" value="Death Domain, Fas"/>
    <property type="match status" value="1"/>
</dbReference>
<organism evidence="2 3">
    <name type="scientific">Mytilus galloprovincialis</name>
    <name type="common">Mediterranean mussel</name>
    <dbReference type="NCBI Taxonomy" id="29158"/>
    <lineage>
        <taxon>Eukaryota</taxon>
        <taxon>Metazoa</taxon>
        <taxon>Spiralia</taxon>
        <taxon>Lophotrochozoa</taxon>
        <taxon>Mollusca</taxon>
        <taxon>Bivalvia</taxon>
        <taxon>Autobranchia</taxon>
        <taxon>Pteriomorphia</taxon>
        <taxon>Mytilida</taxon>
        <taxon>Mytiloidea</taxon>
        <taxon>Mytilidae</taxon>
        <taxon>Mytilinae</taxon>
        <taxon>Mytilus</taxon>
    </lineage>
</organism>
<dbReference type="GO" id="GO:0007165">
    <property type="term" value="P:signal transduction"/>
    <property type="evidence" value="ECO:0007669"/>
    <property type="project" value="InterPro"/>
</dbReference>
<dbReference type="CDD" id="cd01670">
    <property type="entry name" value="Death"/>
    <property type="match status" value="1"/>
</dbReference>
<evidence type="ECO:0000313" key="3">
    <source>
        <dbReference type="Proteomes" id="UP000596742"/>
    </source>
</evidence>
<dbReference type="InterPro" id="IPR027417">
    <property type="entry name" value="P-loop_NTPase"/>
</dbReference>
<evidence type="ECO:0000313" key="2">
    <source>
        <dbReference type="EMBL" id="VDI58280.1"/>
    </source>
</evidence>
<dbReference type="PROSITE" id="PS50017">
    <property type="entry name" value="DEATH_DOMAIN"/>
    <property type="match status" value="1"/>
</dbReference>
<dbReference type="AlphaFoldDB" id="A0A8B6G412"/>